<reference evidence="5 6" key="1">
    <citation type="submission" date="2017-02" db="EMBL/GenBank/DDBJ databases">
        <title>Draft genome sequence of Haemophilus paracuniculus CCUG 43573 type strain.</title>
        <authorList>
            <person name="Engstrom-Jakobsson H."/>
            <person name="Salva-Serra F."/>
            <person name="Thorell K."/>
            <person name="Gonzales-Siles L."/>
            <person name="Karlsson R."/>
            <person name="Boulund F."/>
            <person name="Engstrand L."/>
            <person name="Kristiansson E."/>
            <person name="Moore E."/>
        </authorList>
    </citation>
    <scope>NUCLEOTIDE SEQUENCE [LARGE SCALE GENOMIC DNA]</scope>
    <source>
        <strain evidence="5 6">CCUG 43573</strain>
    </source>
</reference>
<dbReference type="EMBL" id="MUYA01000009">
    <property type="protein sequence ID" value="OOR98723.1"/>
    <property type="molecule type" value="Genomic_DNA"/>
</dbReference>
<dbReference type="RefSeq" id="WP_078237251.1">
    <property type="nucleotide sequence ID" value="NZ_MUYA01000009.1"/>
</dbReference>
<dbReference type="SUPFAM" id="SSF53335">
    <property type="entry name" value="S-adenosyl-L-methionine-dependent methyltransferases"/>
    <property type="match status" value="2"/>
</dbReference>
<dbReference type="STRING" id="734.B0187_07525"/>
<keyword evidence="6" id="KW-1185">Reference proteome</keyword>
<dbReference type="InterPro" id="IPR002941">
    <property type="entry name" value="DNA_methylase_N4/N6"/>
</dbReference>
<keyword evidence="3" id="KW-0808">Transferase</keyword>
<evidence type="ECO:0000256" key="1">
    <source>
        <dbReference type="ARBA" id="ARBA00006594"/>
    </source>
</evidence>
<feature type="domain" description="DNA methylase N-4/N-6" evidence="4">
    <location>
        <begin position="23"/>
        <end position="73"/>
    </location>
</feature>
<proteinExistence type="inferred from homology"/>
<evidence type="ECO:0000256" key="3">
    <source>
        <dbReference type="ARBA" id="ARBA00022679"/>
    </source>
</evidence>
<dbReference type="GO" id="GO:0032259">
    <property type="term" value="P:methylation"/>
    <property type="evidence" value="ECO:0007669"/>
    <property type="project" value="UniProtKB-KW"/>
</dbReference>
<dbReference type="InterPro" id="IPR053943">
    <property type="entry name" value="RlmKL-like_Mtase_CS"/>
</dbReference>
<name>A0A1T0ARK0_9PAST</name>
<dbReference type="Proteomes" id="UP000190867">
    <property type="component" value="Unassembled WGS sequence"/>
</dbReference>
<accession>A0A1T0ARK0</accession>
<evidence type="ECO:0000256" key="2">
    <source>
        <dbReference type="ARBA" id="ARBA00022603"/>
    </source>
</evidence>
<dbReference type="Pfam" id="PF01555">
    <property type="entry name" value="N6_N4_Mtase"/>
    <property type="match status" value="2"/>
</dbReference>
<dbReference type="InterPro" id="IPR002052">
    <property type="entry name" value="DNA_methylase_N6_adenine_CS"/>
</dbReference>
<comment type="similarity">
    <text evidence="1">Belongs to the N(4)/N(6)-methyltransferase family.</text>
</comment>
<dbReference type="AlphaFoldDB" id="A0A1T0ARK0"/>
<dbReference type="PROSITE" id="PS00092">
    <property type="entry name" value="N6_MTASE"/>
    <property type="match status" value="1"/>
</dbReference>
<evidence type="ECO:0000313" key="5">
    <source>
        <dbReference type="EMBL" id="OOR98723.1"/>
    </source>
</evidence>
<dbReference type="OrthoDB" id="3197274at2"/>
<feature type="domain" description="DNA methylase N-4/N-6" evidence="4">
    <location>
        <begin position="350"/>
        <end position="460"/>
    </location>
</feature>
<gene>
    <name evidence="5" type="ORF">B0187_07525</name>
</gene>
<keyword evidence="2" id="KW-0489">Methyltransferase</keyword>
<organism evidence="5 6">
    <name type="scientific">Haemophilus paracuniculus</name>
    <dbReference type="NCBI Taxonomy" id="734"/>
    <lineage>
        <taxon>Bacteria</taxon>
        <taxon>Pseudomonadati</taxon>
        <taxon>Pseudomonadota</taxon>
        <taxon>Gammaproteobacteria</taxon>
        <taxon>Pasteurellales</taxon>
        <taxon>Pasteurellaceae</taxon>
        <taxon>Haemophilus</taxon>
    </lineage>
</organism>
<evidence type="ECO:0000313" key="6">
    <source>
        <dbReference type="Proteomes" id="UP000190867"/>
    </source>
</evidence>
<protein>
    <recommendedName>
        <fullName evidence="4">DNA methylase N-4/N-6 domain-containing protein</fullName>
    </recommendedName>
</protein>
<dbReference type="GO" id="GO:0008170">
    <property type="term" value="F:N-methyltransferase activity"/>
    <property type="evidence" value="ECO:0007669"/>
    <property type="project" value="InterPro"/>
</dbReference>
<comment type="caution">
    <text evidence="5">The sequence shown here is derived from an EMBL/GenBank/DDBJ whole genome shotgun (WGS) entry which is preliminary data.</text>
</comment>
<evidence type="ECO:0000259" key="4">
    <source>
        <dbReference type="Pfam" id="PF01555"/>
    </source>
</evidence>
<sequence>MKKEIDYALVETTRPPIYTAMKYWGKKPHNIWAEYILNYTPEDGVFLDPFCGSGMSVIESLKGKRKTIGFDLNPLSTFMIEIFTSNYNSEAFRDKVEEIIKFVDNDVIYNNLYKYNKEVIHHVKFNNGVPYEVGLISYQRTKSNKIKETKSLRKPNKFDSNAIQYSKGIDLDKLELFYPNQLFPQSDSFNQSFIKNIGGNNFKNIWTERNLYVLALIFSKIKEISSNELQQHLLFGFIQTVHLCTKMSVPREEKAKRPFSTSWGRSAYLCANRQMEQNPLYVFKGSCFGKQSVDSALNNANTYLHAELNQPIKKREITASNKQKKNKTYQLKYGMIDINSLDLFLEEKSVDFILTDPPYGGLVQYLDLSYIWLIWLQNIDTRYKPNFDAEISVNKERKMSIEVYEKRFVGGLKQLHKVLKDDGKMVLTFHNKEIAVWNAFLRAIKLAGFQIEKVIHQQNLRAGESVVSNPYGTSGTDFYIRCVKQNSVTTIYSTTNEREINNTILSAAIDVIAKRNEPTPYQILFNGILANLSMSGQLIEDVDKTIETTLKKHIDSTFILSDNLNTQAGKFWWFKNPKSHINYPDIPLTERVEQCIISLLRANGAVTLDDVLKEVFMKFPNGLTPDNHSVQNILKKYAVKSQEKWVFQRELYEERATKHTQYIFKLIKLAKSLKYEIFVGKREQSEIINNQTLRESADYTNLTHLNLSDEVCKRLEMIDLVWLEKGKLRYLIEIENSTTITSAIQRASNANDSVERFIVIPNEREKELLNIKDKFFIDGFKQYKWKYITYSDIDNLVSIKNLKLSNIQALFKDI</sequence>
<dbReference type="Gene3D" id="3.40.50.150">
    <property type="entry name" value="Vaccinia Virus protein VP39"/>
    <property type="match status" value="2"/>
</dbReference>
<dbReference type="GO" id="GO:0003677">
    <property type="term" value="F:DNA binding"/>
    <property type="evidence" value="ECO:0007669"/>
    <property type="project" value="InterPro"/>
</dbReference>
<dbReference type="InterPro" id="IPR029063">
    <property type="entry name" value="SAM-dependent_MTases_sf"/>
</dbReference>
<dbReference type="PROSITE" id="PS01261">
    <property type="entry name" value="UPF0020"/>
    <property type="match status" value="1"/>
</dbReference>